<dbReference type="KEGG" id="sre:PTSG_11839"/>
<feature type="compositionally biased region" description="Polar residues" evidence="1">
    <location>
        <begin position="434"/>
        <end position="450"/>
    </location>
</feature>
<protein>
    <submittedName>
        <fullName evidence="2">Uncharacterized protein</fullName>
    </submittedName>
</protein>
<feature type="compositionally biased region" description="Pro residues" evidence="1">
    <location>
        <begin position="329"/>
        <end position="338"/>
    </location>
</feature>
<feature type="compositionally biased region" description="Low complexity" evidence="1">
    <location>
        <begin position="256"/>
        <end position="302"/>
    </location>
</feature>
<feature type="compositionally biased region" description="Low complexity" evidence="1">
    <location>
        <begin position="233"/>
        <end position="244"/>
    </location>
</feature>
<organism evidence="2 3">
    <name type="scientific">Salpingoeca rosetta (strain ATCC 50818 / BSB-021)</name>
    <dbReference type="NCBI Taxonomy" id="946362"/>
    <lineage>
        <taxon>Eukaryota</taxon>
        <taxon>Choanoflagellata</taxon>
        <taxon>Craspedida</taxon>
        <taxon>Salpingoecidae</taxon>
        <taxon>Salpingoeca</taxon>
    </lineage>
</organism>
<reference evidence="2" key="1">
    <citation type="submission" date="2009-08" db="EMBL/GenBank/DDBJ databases">
        <title>Annotation of Salpingoeca rosetta.</title>
        <authorList>
            <consortium name="The Broad Institute Genome Sequencing Platform"/>
            <person name="Russ C."/>
            <person name="Cuomo C."/>
            <person name="Burger G."/>
            <person name="Gray M.W."/>
            <person name="Holland P.W.H."/>
            <person name="King N."/>
            <person name="Lang F.B.F."/>
            <person name="Roger A.J."/>
            <person name="Ruiz-Trillo I."/>
            <person name="Young S.K."/>
            <person name="Zeng Q."/>
            <person name="Gargeya S."/>
            <person name="Alvarado L."/>
            <person name="Berlin A."/>
            <person name="Chapman S.B."/>
            <person name="Chen Z."/>
            <person name="Freedman E."/>
            <person name="Gellesch M."/>
            <person name="Goldberg J."/>
            <person name="Griggs A."/>
            <person name="Gujja S."/>
            <person name="Heilman E."/>
            <person name="Heiman D."/>
            <person name="Howarth C."/>
            <person name="Mehta T."/>
            <person name="Neiman D."/>
            <person name="Pearson M."/>
            <person name="Roberts A."/>
            <person name="Saif S."/>
            <person name="Shea T."/>
            <person name="Shenoy N."/>
            <person name="Sisk P."/>
            <person name="Stolte C."/>
            <person name="Sykes S."/>
            <person name="White J."/>
            <person name="Yandava C."/>
            <person name="Haas B."/>
            <person name="Nusbaum C."/>
            <person name="Birren B."/>
        </authorList>
    </citation>
    <scope>NUCLEOTIDE SEQUENCE</scope>
    <source>
        <strain evidence="2">ATCC 50818</strain>
    </source>
</reference>
<sequence>MPVTAQATPQPVHLAPTTATHHHHHHHHIDSHQHLGSGDPALLGSAVSQTPKQVLSLLAAALRREESCRWKDCHCQGACYCNSSCTCGTVEKTDEDWIREAAQSSEHHEQQHQHDLVDHCYHQQQQPAATPTCCGHMGTPIKEADTPMLSPDSMHTEPAQGSACCRPAPLSPNPSMLPSAPPATTVPLSTTACSFPPASFVTDDIAQQQARLSSSCCSTQQQTAAQDLPPHAPDSAVDAAAPPVNLSQPTHLAHAPQQQTQPLLQPQLQQQPQQVNIHEPQSCQSQPQHHPHQQQQQRLPSSLVVKQQHEPVTTAAIPPTAAATVTTTTPPPRPPPPHGGGCGATRHQLQLQLQSRLRSQSVLGLEDAKKLLCPWDNCMCGAFCTCLANCLCGDQPKTDEAWLRLLEQLNTPIDMHEVHTFDHLARVHTDGTDVPQSSSAPAGTATQHTTPSHHNSNPQQSHHHHHHQLL</sequence>
<proteinExistence type="predicted"/>
<feature type="compositionally biased region" description="Basic residues" evidence="1">
    <location>
        <begin position="461"/>
        <end position="470"/>
    </location>
</feature>
<feature type="compositionally biased region" description="Basic residues" evidence="1">
    <location>
        <begin position="20"/>
        <end position="29"/>
    </location>
</feature>
<dbReference type="Proteomes" id="UP000007799">
    <property type="component" value="Unassembled WGS sequence"/>
</dbReference>
<accession>F2U1A0</accession>
<gene>
    <name evidence="2" type="ORF">PTSG_11839</name>
</gene>
<feature type="region of interest" description="Disordered" evidence="1">
    <location>
        <begin position="429"/>
        <end position="470"/>
    </location>
</feature>
<keyword evidence="3" id="KW-1185">Reference proteome</keyword>
<evidence type="ECO:0000313" key="3">
    <source>
        <dbReference type="Proteomes" id="UP000007799"/>
    </source>
</evidence>
<dbReference type="AlphaFoldDB" id="F2U1A0"/>
<feature type="region of interest" description="Disordered" evidence="1">
    <location>
        <begin position="17"/>
        <end position="44"/>
    </location>
</feature>
<name>F2U1A0_SALR5</name>
<dbReference type="GeneID" id="16077197"/>
<dbReference type="EMBL" id="GL832959">
    <property type="protein sequence ID" value="EGD81402.1"/>
    <property type="molecule type" value="Genomic_DNA"/>
</dbReference>
<evidence type="ECO:0000256" key="1">
    <source>
        <dbReference type="SAM" id="MobiDB-lite"/>
    </source>
</evidence>
<dbReference type="InParanoid" id="F2U1A0"/>
<evidence type="ECO:0000313" key="2">
    <source>
        <dbReference type="EMBL" id="EGD81402.1"/>
    </source>
</evidence>
<dbReference type="STRING" id="946362.F2U1A0"/>
<dbReference type="RefSeq" id="XP_004996606.1">
    <property type="nucleotide sequence ID" value="XM_004996549.1"/>
</dbReference>
<feature type="region of interest" description="Disordered" evidence="1">
    <location>
        <begin position="223"/>
        <end position="344"/>
    </location>
</feature>
<feature type="compositionally biased region" description="Low complexity" evidence="1">
    <location>
        <begin position="311"/>
        <end position="328"/>
    </location>
</feature>